<evidence type="ECO:0000313" key="2">
    <source>
        <dbReference type="Proteomes" id="UP000799755"/>
    </source>
</evidence>
<proteinExistence type="predicted"/>
<name>A0ACB6QY43_9PLEO</name>
<evidence type="ECO:0000313" key="1">
    <source>
        <dbReference type="EMBL" id="KAF2471737.1"/>
    </source>
</evidence>
<comment type="caution">
    <text evidence="1">The sequence shown here is derived from an EMBL/GenBank/DDBJ whole genome shotgun (WGS) entry which is preliminary data.</text>
</comment>
<accession>A0ACB6QY43</accession>
<reference evidence="1" key="1">
    <citation type="journal article" date="2020" name="Stud. Mycol.">
        <title>101 Dothideomycetes genomes: a test case for predicting lifestyles and emergence of pathogens.</title>
        <authorList>
            <person name="Haridas S."/>
            <person name="Albert R."/>
            <person name="Binder M."/>
            <person name="Bloem J."/>
            <person name="Labutti K."/>
            <person name="Salamov A."/>
            <person name="Andreopoulos B."/>
            <person name="Baker S."/>
            <person name="Barry K."/>
            <person name="Bills G."/>
            <person name="Bluhm B."/>
            <person name="Cannon C."/>
            <person name="Castanera R."/>
            <person name="Culley D."/>
            <person name="Daum C."/>
            <person name="Ezra D."/>
            <person name="Gonzalez J."/>
            <person name="Henrissat B."/>
            <person name="Kuo A."/>
            <person name="Liang C."/>
            <person name="Lipzen A."/>
            <person name="Lutzoni F."/>
            <person name="Magnuson J."/>
            <person name="Mondo S."/>
            <person name="Nolan M."/>
            <person name="Ohm R."/>
            <person name="Pangilinan J."/>
            <person name="Park H.-J."/>
            <person name="Ramirez L."/>
            <person name="Alfaro M."/>
            <person name="Sun H."/>
            <person name="Tritt A."/>
            <person name="Yoshinaga Y."/>
            <person name="Zwiers L.-H."/>
            <person name="Turgeon B."/>
            <person name="Goodwin S."/>
            <person name="Spatafora J."/>
            <person name="Crous P."/>
            <person name="Grigoriev I."/>
        </authorList>
    </citation>
    <scope>NUCLEOTIDE SEQUENCE</scope>
    <source>
        <strain evidence="1">ATCC 200398</strain>
    </source>
</reference>
<protein>
    <submittedName>
        <fullName evidence="1">Uncharacterized protein</fullName>
    </submittedName>
</protein>
<organism evidence="1 2">
    <name type="scientific">Lindgomyces ingoldianus</name>
    <dbReference type="NCBI Taxonomy" id="673940"/>
    <lineage>
        <taxon>Eukaryota</taxon>
        <taxon>Fungi</taxon>
        <taxon>Dikarya</taxon>
        <taxon>Ascomycota</taxon>
        <taxon>Pezizomycotina</taxon>
        <taxon>Dothideomycetes</taxon>
        <taxon>Pleosporomycetidae</taxon>
        <taxon>Pleosporales</taxon>
        <taxon>Lindgomycetaceae</taxon>
        <taxon>Lindgomyces</taxon>
    </lineage>
</organism>
<dbReference type="Proteomes" id="UP000799755">
    <property type="component" value="Unassembled WGS sequence"/>
</dbReference>
<sequence length="402" mass="43943">MASARLRAVFFLELRCDSTSHLIYSNNFTTANAPYGRHSTPNPIPGGIIIAEGVSISRNTRLSRWPRMLRLTLNIVSVDAYMVGVYRRRGTRLSKTIAWSKAVKGDSDLLMRRSKGSHSGSGYSEANKSQRLSKCFARCPDSCRLALPVAYWGPAISVRIAAIESTEAKGNLSLLGFPSMTPFSFRSDTHGQHDLDFCHPDGALRNVKDSTFRLLTIEWSGSRHTVSPYALSGRPGRSRTVSAVHTSAAAAYGVYALRSVQLRRGSALHIALLPSPKSDYVAKFAAELKAAHTRRKGLAIQTTRSAGLASGSFFAEFDEPDDADTQHASAPLRNHTGTPLTIATDCCVPIERVLKRSAEHRIHSVLKLEQEVSCVEKVIRLAIRNISLSEDITGLALVDVNI</sequence>
<gene>
    <name evidence="1" type="ORF">BDR25DRAFT_393282</name>
</gene>
<keyword evidence="2" id="KW-1185">Reference proteome</keyword>
<dbReference type="EMBL" id="MU003504">
    <property type="protein sequence ID" value="KAF2471737.1"/>
    <property type="molecule type" value="Genomic_DNA"/>
</dbReference>